<sequence length="294" mass="33073">MFPPESFALKNTSIRIPSRGLGTFQVDPKVYPEGSVKDSVLQALKLGYRHIDAAFGYGWGQVERDIGEGIRESGIPREELFIVTKLHNCFHKFEDVEINMNMSLENFNVDYGVSNFSIPKLTRLLHIAKIFPVINQVEIHPYFPQKGLVEYCQANDIHVTAHCPLGGAPIPVLVGRQGPGPLEDPTVRNFVFTIIPTISTDIAGGKILQLAQKYNKTAAQMTLCHTICRGISVIPKTNSPRRIIENFEVIFEMDEGDFTLIVHIMGKRGEQGIRNLETRDYLGFDNFNEEVEEL</sequence>
<keyword evidence="10" id="KW-1185">Reference proteome</keyword>
<evidence type="ECO:0000259" key="8">
    <source>
        <dbReference type="Pfam" id="PF00248"/>
    </source>
</evidence>
<dbReference type="CDD" id="cd19071">
    <property type="entry name" value="AKR_AKR1-5-like"/>
    <property type="match status" value="1"/>
</dbReference>
<dbReference type="PROSITE" id="PS00063">
    <property type="entry name" value="ALDOKETO_REDUCTASE_3"/>
    <property type="match status" value="1"/>
</dbReference>
<gene>
    <name evidence="9" type="ORF">GX50_00179</name>
</gene>
<dbReference type="AlphaFoldDB" id="A0A2B7ZKB1"/>
<dbReference type="InterPro" id="IPR023210">
    <property type="entry name" value="NADP_OxRdtase_dom"/>
</dbReference>
<evidence type="ECO:0000256" key="7">
    <source>
        <dbReference type="PIRSR" id="PIRSR000097-3"/>
    </source>
</evidence>
<comment type="caution">
    <text evidence="9">The sequence shown here is derived from an EMBL/GenBank/DDBJ whole genome shotgun (WGS) entry which is preliminary data.</text>
</comment>
<dbReference type="EMBL" id="PDND01000002">
    <property type="protein sequence ID" value="PGH36944.1"/>
    <property type="molecule type" value="Genomic_DNA"/>
</dbReference>
<dbReference type="Proteomes" id="UP000226031">
    <property type="component" value="Unassembled WGS sequence"/>
</dbReference>
<evidence type="ECO:0000313" key="10">
    <source>
        <dbReference type="Proteomes" id="UP000226031"/>
    </source>
</evidence>
<comment type="function">
    <text evidence="3">Catalyzes the initial reaction in the xylose utilization pathway by reducing D-xylose into xylitol. Xylose is a major component of hemicelluloses such as xylan. Most fungi utilize D-xylose via three enzymatic reactions, xylose reductase (XR), xylitol dehydrogenase (XDH), and xylulokinase, to form xylulose 5-phosphate, which enters pentose phosphate pathway.</text>
</comment>
<dbReference type="InterPro" id="IPR036812">
    <property type="entry name" value="NAD(P)_OxRdtase_dom_sf"/>
</dbReference>
<dbReference type="GO" id="GO:0016616">
    <property type="term" value="F:oxidoreductase activity, acting on the CH-OH group of donors, NAD or NADP as acceptor"/>
    <property type="evidence" value="ECO:0007669"/>
    <property type="project" value="UniProtKB-ARBA"/>
</dbReference>
<dbReference type="Gene3D" id="3.20.20.100">
    <property type="entry name" value="NADP-dependent oxidoreductase domain"/>
    <property type="match status" value="2"/>
</dbReference>
<reference evidence="9 10" key="1">
    <citation type="submission" date="2017-10" db="EMBL/GenBank/DDBJ databases">
        <title>Comparative genomics in systemic dimorphic fungi from Ajellomycetaceae.</title>
        <authorList>
            <person name="Munoz J.F."/>
            <person name="Mcewen J.G."/>
            <person name="Clay O.K."/>
            <person name="Cuomo C.A."/>
        </authorList>
    </citation>
    <scope>NUCLEOTIDE SEQUENCE [LARGE SCALE GENOMIC DNA]</scope>
    <source>
        <strain evidence="9 10">UAMH4076</strain>
    </source>
</reference>
<evidence type="ECO:0000256" key="1">
    <source>
        <dbReference type="ARBA" id="ARBA00012845"/>
    </source>
</evidence>
<dbReference type="InterPro" id="IPR018170">
    <property type="entry name" value="Aldo/ket_reductase_CS"/>
</dbReference>
<evidence type="ECO:0000256" key="2">
    <source>
        <dbReference type="ARBA" id="ARBA00023002"/>
    </source>
</evidence>
<feature type="active site" description="Proton donor" evidence="6">
    <location>
        <position position="57"/>
    </location>
</feature>
<feature type="site" description="Lowers pKa of active site Tyr" evidence="7">
    <location>
        <position position="85"/>
    </location>
</feature>
<evidence type="ECO:0000256" key="4">
    <source>
        <dbReference type="ARBA" id="ARBA00047534"/>
    </source>
</evidence>
<dbReference type="PANTHER" id="PTHR43827">
    <property type="entry name" value="2,5-DIKETO-D-GLUCONIC ACID REDUCTASE"/>
    <property type="match status" value="1"/>
</dbReference>
<dbReference type="STRING" id="73230.A0A2B7ZKB1"/>
<feature type="domain" description="NADP-dependent oxidoreductase" evidence="8">
    <location>
        <begin position="111"/>
        <end position="262"/>
    </location>
</feature>
<evidence type="ECO:0000256" key="3">
    <source>
        <dbReference type="ARBA" id="ARBA00025065"/>
    </source>
</evidence>
<organism evidence="9 10">
    <name type="scientific">[Emmonsia] crescens</name>
    <dbReference type="NCBI Taxonomy" id="73230"/>
    <lineage>
        <taxon>Eukaryota</taxon>
        <taxon>Fungi</taxon>
        <taxon>Dikarya</taxon>
        <taxon>Ascomycota</taxon>
        <taxon>Pezizomycotina</taxon>
        <taxon>Eurotiomycetes</taxon>
        <taxon>Eurotiomycetidae</taxon>
        <taxon>Onygenales</taxon>
        <taxon>Ajellomycetaceae</taxon>
        <taxon>Emergomyces</taxon>
    </lineage>
</organism>
<evidence type="ECO:0000256" key="6">
    <source>
        <dbReference type="PIRSR" id="PIRSR000097-1"/>
    </source>
</evidence>
<dbReference type="SUPFAM" id="SSF51430">
    <property type="entry name" value="NAD(P)-linked oxidoreductase"/>
    <property type="match status" value="1"/>
</dbReference>
<evidence type="ECO:0000256" key="5">
    <source>
        <dbReference type="ARBA" id="ARBA00049485"/>
    </source>
</evidence>
<name>A0A2B7ZKB1_9EURO</name>
<dbReference type="PANTHER" id="PTHR43827:SF14">
    <property type="entry name" value="NADP-DEPENDENT OXIDOREDUCTASE DOMAIN-CONTAINING PROTEIN"/>
    <property type="match status" value="1"/>
</dbReference>
<evidence type="ECO:0000313" key="9">
    <source>
        <dbReference type="EMBL" id="PGH36944.1"/>
    </source>
</evidence>
<comment type="catalytic activity">
    <reaction evidence="5">
        <text>xylitol + NAD(+) = D-xylose + NADH + H(+)</text>
        <dbReference type="Rhea" id="RHEA:27441"/>
        <dbReference type="ChEBI" id="CHEBI:15378"/>
        <dbReference type="ChEBI" id="CHEBI:17151"/>
        <dbReference type="ChEBI" id="CHEBI:53455"/>
        <dbReference type="ChEBI" id="CHEBI:57540"/>
        <dbReference type="ChEBI" id="CHEBI:57945"/>
        <dbReference type="EC" id="1.1.1.307"/>
    </reaction>
</comment>
<dbReference type="VEuPathDB" id="FungiDB:EMCG_05930"/>
<comment type="catalytic activity">
    <reaction evidence="4">
        <text>xylitol + NADP(+) = D-xylose + NADPH + H(+)</text>
        <dbReference type="Rhea" id="RHEA:27445"/>
        <dbReference type="ChEBI" id="CHEBI:15378"/>
        <dbReference type="ChEBI" id="CHEBI:17151"/>
        <dbReference type="ChEBI" id="CHEBI:53455"/>
        <dbReference type="ChEBI" id="CHEBI:57783"/>
        <dbReference type="ChEBI" id="CHEBI:58349"/>
        <dbReference type="EC" id="1.1.1.307"/>
    </reaction>
</comment>
<proteinExistence type="predicted"/>
<protein>
    <recommendedName>
        <fullName evidence="1">D-xylose reductase [NAD(P)H]</fullName>
        <ecNumber evidence="1">1.1.1.307</ecNumber>
    </recommendedName>
</protein>
<keyword evidence="2" id="KW-0560">Oxidoreductase</keyword>
<dbReference type="PIRSF" id="PIRSF000097">
    <property type="entry name" value="AKR"/>
    <property type="match status" value="1"/>
</dbReference>
<dbReference type="EC" id="1.1.1.307" evidence="1"/>
<dbReference type="Pfam" id="PF00248">
    <property type="entry name" value="Aldo_ket_red"/>
    <property type="match status" value="1"/>
</dbReference>
<dbReference type="InterPro" id="IPR020471">
    <property type="entry name" value="AKR"/>
</dbReference>
<accession>A0A2B7ZKB1</accession>